<evidence type="ECO:0000259" key="8">
    <source>
        <dbReference type="SMART" id="SM00663"/>
    </source>
</evidence>
<dbReference type="SUPFAM" id="SSF64484">
    <property type="entry name" value="beta and beta-prime subunits of DNA dependent RNA-polymerase"/>
    <property type="match status" value="1"/>
</dbReference>
<dbReference type="InterPro" id="IPR042102">
    <property type="entry name" value="RNA_pol_Rpb1_3_sf"/>
</dbReference>
<evidence type="ECO:0000256" key="7">
    <source>
        <dbReference type="SAM" id="MobiDB-lite"/>
    </source>
</evidence>
<dbReference type="Pfam" id="PF00623">
    <property type="entry name" value="RNA_pol_Rpb1_2"/>
    <property type="match status" value="1"/>
</dbReference>
<protein>
    <recommendedName>
        <fullName evidence="2">DNA-directed RNA polymerase</fullName>
        <ecNumber evidence="2">2.7.7.6</ecNumber>
    </recommendedName>
</protein>
<keyword evidence="5" id="KW-0548">Nucleotidyltransferase</keyword>
<evidence type="ECO:0000313" key="10">
    <source>
        <dbReference type="WBParaSite" id="snap_masked-unitig_42463-processed-gene-0.0-mRNA-1"/>
    </source>
</evidence>
<feature type="compositionally biased region" description="Low complexity" evidence="7">
    <location>
        <begin position="75"/>
        <end position="90"/>
    </location>
</feature>
<name>A0A1I8JS97_9PLAT</name>
<keyword evidence="4" id="KW-0808">Transferase</keyword>
<accession>A0A1I8JS97</accession>
<proteinExistence type="inferred from homology"/>
<dbReference type="InterPro" id="IPR007066">
    <property type="entry name" value="RNA_pol_Rpb1_3"/>
</dbReference>
<dbReference type="EC" id="2.7.7.6" evidence="2"/>
<keyword evidence="3" id="KW-0240">DNA-directed RNA polymerase</keyword>
<dbReference type="InterPro" id="IPR045867">
    <property type="entry name" value="DNA-dir_RpoC_beta_prime"/>
</dbReference>
<dbReference type="Gene3D" id="3.30.1490.180">
    <property type="entry name" value="RNA polymerase ii"/>
    <property type="match status" value="1"/>
</dbReference>
<dbReference type="GO" id="GO:0006351">
    <property type="term" value="P:DNA-templated transcription"/>
    <property type="evidence" value="ECO:0007669"/>
    <property type="project" value="InterPro"/>
</dbReference>
<dbReference type="GO" id="GO:0003677">
    <property type="term" value="F:DNA binding"/>
    <property type="evidence" value="ECO:0007669"/>
    <property type="project" value="InterPro"/>
</dbReference>
<dbReference type="InterPro" id="IPR000722">
    <property type="entry name" value="RNA_pol_asu"/>
</dbReference>
<keyword evidence="6" id="KW-0804">Transcription</keyword>
<comment type="similarity">
    <text evidence="1">Belongs to the RNA polymerase beta' chain family.</text>
</comment>
<evidence type="ECO:0000256" key="5">
    <source>
        <dbReference type="ARBA" id="ARBA00022695"/>
    </source>
</evidence>
<reference evidence="10" key="1">
    <citation type="submission" date="2016-11" db="UniProtKB">
        <authorList>
            <consortium name="WormBaseParasite"/>
        </authorList>
    </citation>
    <scope>IDENTIFICATION</scope>
</reference>
<organism evidence="9 10">
    <name type="scientific">Macrostomum lignano</name>
    <dbReference type="NCBI Taxonomy" id="282301"/>
    <lineage>
        <taxon>Eukaryota</taxon>
        <taxon>Metazoa</taxon>
        <taxon>Spiralia</taxon>
        <taxon>Lophotrochozoa</taxon>
        <taxon>Platyhelminthes</taxon>
        <taxon>Rhabditophora</taxon>
        <taxon>Macrostomorpha</taxon>
        <taxon>Macrostomida</taxon>
        <taxon>Macrostomidae</taxon>
        <taxon>Macrostomum</taxon>
    </lineage>
</organism>
<evidence type="ECO:0000256" key="6">
    <source>
        <dbReference type="ARBA" id="ARBA00023163"/>
    </source>
</evidence>
<dbReference type="GO" id="GO:0031981">
    <property type="term" value="C:nuclear lumen"/>
    <property type="evidence" value="ECO:0007669"/>
    <property type="project" value="UniProtKB-ARBA"/>
</dbReference>
<feature type="region of interest" description="Disordered" evidence="7">
    <location>
        <begin position="387"/>
        <end position="406"/>
    </location>
</feature>
<dbReference type="Proteomes" id="UP000095280">
    <property type="component" value="Unplaced"/>
</dbReference>
<evidence type="ECO:0000256" key="1">
    <source>
        <dbReference type="ARBA" id="ARBA00006460"/>
    </source>
</evidence>
<dbReference type="PANTHER" id="PTHR19376">
    <property type="entry name" value="DNA-DIRECTED RNA POLYMERASE"/>
    <property type="match status" value="1"/>
</dbReference>
<dbReference type="InterPro" id="IPR006592">
    <property type="entry name" value="RNA_pol_N"/>
</dbReference>
<keyword evidence="9" id="KW-1185">Reference proteome</keyword>
<evidence type="ECO:0000256" key="3">
    <source>
        <dbReference type="ARBA" id="ARBA00022478"/>
    </source>
</evidence>
<feature type="domain" description="RNA polymerase N-terminal" evidence="8">
    <location>
        <begin position="1"/>
        <end position="220"/>
    </location>
</feature>
<dbReference type="WBParaSite" id="snap_masked-unitig_42463-processed-gene-0.0-mRNA-1">
    <property type="protein sequence ID" value="snap_masked-unitig_42463-processed-gene-0.0-mRNA-1"/>
    <property type="gene ID" value="snap_masked-unitig_42463-processed-gene-0.0"/>
</dbReference>
<evidence type="ECO:0000313" key="9">
    <source>
        <dbReference type="Proteomes" id="UP000095280"/>
    </source>
</evidence>
<dbReference type="AlphaFoldDB" id="A0A1I8JS97"/>
<dbReference type="Gene3D" id="1.10.274.100">
    <property type="entry name" value="RNA polymerase Rpb1, domain 3"/>
    <property type="match status" value="1"/>
</dbReference>
<dbReference type="Pfam" id="PF04983">
    <property type="entry name" value="RNA_pol_Rpb1_3"/>
    <property type="match status" value="1"/>
</dbReference>
<dbReference type="GO" id="GO:0000428">
    <property type="term" value="C:DNA-directed RNA polymerase complex"/>
    <property type="evidence" value="ECO:0007669"/>
    <property type="project" value="UniProtKB-KW"/>
</dbReference>
<dbReference type="GO" id="GO:0003899">
    <property type="term" value="F:DNA-directed RNA polymerase activity"/>
    <property type="evidence" value="ECO:0007669"/>
    <property type="project" value="UniProtKB-EC"/>
</dbReference>
<dbReference type="PANTHER" id="PTHR19376:SF32">
    <property type="entry name" value="DNA-DIRECTED RNA POLYMERASE III SUBUNIT RPC1"/>
    <property type="match status" value="1"/>
</dbReference>
<evidence type="ECO:0000256" key="2">
    <source>
        <dbReference type="ARBA" id="ARBA00012418"/>
    </source>
</evidence>
<dbReference type="Gene3D" id="2.40.40.20">
    <property type="match status" value="1"/>
</dbReference>
<sequence>HLYALIITTPEGKQGRFRGHLLCASGHFTARHRYQPQILNLRMPIIAVGVPEFMARKLTYPSPGDQLQHRTASPTESATPTLALSTTSKLNDGRFPKRNAGIFRTRNFAQKLLNELRCGDTVERHLMDEDTVLLIGSNIATSSQHARVSVKPYRTAAPSTSAACTPFNADFDGDEMNLHVPQTEEARAAAKPAHAPQHPRNGEPLIAAIQDFITGAYLITCKDVFFNRDRAAQALFKAGRLRKSTCLLGCLRSCWVNFAQLTKSADCRNPPSYLTRSGHPDKPVEAVVAASRYSPAFCNPYPDKLASQTKAIYTDGEESATTKRLASVLVRSGVTARRLELKENHRLGQQGESGLLLLRDFGAMPAPRTDPPPTCRIAPSSMALATSTPAHDCSKQGRPGISLNTNGEETCSEQVVGGRDVARPMLSRDCATVRAGIAAEIAQQQGDKVGRVMEVLNSGANQAALHSEHSVCGKSTVVVSFDRVERARVLVGPLRIQSAKHSHHVGFDAACLLSTSRFKKAMSLSFAVMSSSVVPALNLVYWAGGGDSSSRDSSWNGRFFMVEMEFF</sequence>
<feature type="region of interest" description="Disordered" evidence="7">
    <location>
        <begin position="61"/>
        <end position="92"/>
    </location>
</feature>
<dbReference type="SMART" id="SM00663">
    <property type="entry name" value="RPOLA_N"/>
    <property type="match status" value="1"/>
</dbReference>
<evidence type="ECO:0000256" key="4">
    <source>
        <dbReference type="ARBA" id="ARBA00022679"/>
    </source>
</evidence>